<dbReference type="AlphaFoldDB" id="A0A438FQB6"/>
<dbReference type="InterPro" id="IPR044824">
    <property type="entry name" value="MAIN-like"/>
</dbReference>
<sequence length="666" mass="75811">MIPESSIVDVVKPVFFRNSVLDARIIPYLQQSGFYGVARLGFISLDWHLITAFIERWRPETHTFHVPQGECTITLQDVSIILGLPIDGVAVTGATCLDWREVYATLLGVVPGDRDIFGQRLRLMWLTEHFPSLPPDADVESDLGVTGTYSWGSACLAWLYREMCRASRIDAHDVSSPLILLQLWIWDRFPFMAPMRLHLAPHDEVLPQQPLGMRWRDEFCTTSTPMHVLSQYRYLLDRLMPEQIIWKPYTDDVISALPDYCTIASDLWLTISPLICFHIVEWHRPDRVLRQFGLVQHIPEQCDTELGLHRYDLRGRHDFDWMSIHHHYIQRWEARYDHLARAEAAYTSYGYNHPYMVWYRSITRLFFTPHGSSWEIVNRSLQQIHLWTAPDTLNIGYRDVIHQLCATTLEAIHEADRLVIPPNVVDTERQSSDQDGIRDGGVRTRGGEVRTKGGGVRTRGGGVRTRRSEIHEADEFLIPPNVIDAERHSSDEEVGMTDIGVRTRGGGVRTRGGGYILQVEVFALEAESLPYSSVPSIAEGVIQEDVGTSFMQEILHSYIDGPSFHIPMSSSIDVSFTPPTTPLIALSPQSLGHPFRDDVATQMQYFPSPLVKQQREAQVQDEGRGRGRGRGRGNEATLDGPSDQSELEICHQRPQRRRKPPSCGTH</sequence>
<proteinExistence type="predicted"/>
<feature type="region of interest" description="Disordered" evidence="1">
    <location>
        <begin position="607"/>
        <end position="666"/>
    </location>
</feature>
<gene>
    <name evidence="3" type="primary">MAIL3_143</name>
    <name evidence="3" type="ORF">CK203_063207</name>
</gene>
<evidence type="ECO:0000256" key="1">
    <source>
        <dbReference type="SAM" id="MobiDB-lite"/>
    </source>
</evidence>
<feature type="region of interest" description="Disordered" evidence="1">
    <location>
        <begin position="427"/>
        <end position="464"/>
    </location>
</feature>
<organism evidence="3 4">
    <name type="scientific">Vitis vinifera</name>
    <name type="common">Grape</name>
    <dbReference type="NCBI Taxonomy" id="29760"/>
    <lineage>
        <taxon>Eukaryota</taxon>
        <taxon>Viridiplantae</taxon>
        <taxon>Streptophyta</taxon>
        <taxon>Embryophyta</taxon>
        <taxon>Tracheophyta</taxon>
        <taxon>Spermatophyta</taxon>
        <taxon>Magnoliopsida</taxon>
        <taxon>eudicotyledons</taxon>
        <taxon>Gunneridae</taxon>
        <taxon>Pentapetalae</taxon>
        <taxon>rosids</taxon>
        <taxon>Vitales</taxon>
        <taxon>Vitaceae</taxon>
        <taxon>Viteae</taxon>
        <taxon>Vitis</taxon>
    </lineage>
</organism>
<dbReference type="PANTHER" id="PTHR46033">
    <property type="entry name" value="PROTEIN MAIN-LIKE 2"/>
    <property type="match status" value="1"/>
</dbReference>
<dbReference type="InterPro" id="IPR019557">
    <property type="entry name" value="AminoTfrase-like_pln_mobile"/>
</dbReference>
<protein>
    <submittedName>
        <fullName evidence="3">Serine/threonine-protein phosphatase 7 long form-like</fullName>
    </submittedName>
</protein>
<evidence type="ECO:0000259" key="2">
    <source>
        <dbReference type="Pfam" id="PF10536"/>
    </source>
</evidence>
<accession>A0A438FQB6</accession>
<evidence type="ECO:0000313" key="4">
    <source>
        <dbReference type="Proteomes" id="UP000288805"/>
    </source>
</evidence>
<dbReference type="Pfam" id="PF10536">
    <property type="entry name" value="PMD"/>
    <property type="match status" value="2"/>
</dbReference>
<feature type="domain" description="Aminotransferase-like plant mobile" evidence="2">
    <location>
        <begin position="33"/>
        <end position="130"/>
    </location>
</feature>
<feature type="compositionally biased region" description="Gly residues" evidence="1">
    <location>
        <begin position="452"/>
        <end position="463"/>
    </location>
</feature>
<name>A0A438FQB6_VITVI</name>
<reference evidence="3 4" key="1">
    <citation type="journal article" date="2018" name="PLoS Genet.">
        <title>Population sequencing reveals clonal diversity and ancestral inbreeding in the grapevine cultivar Chardonnay.</title>
        <authorList>
            <person name="Roach M.J."/>
            <person name="Johnson D.L."/>
            <person name="Bohlmann J."/>
            <person name="van Vuuren H.J."/>
            <person name="Jones S.J."/>
            <person name="Pretorius I.S."/>
            <person name="Schmidt S.A."/>
            <person name="Borneman A.R."/>
        </authorList>
    </citation>
    <scope>NUCLEOTIDE SEQUENCE [LARGE SCALE GENOMIC DNA]</scope>
    <source>
        <strain evidence="4">cv. Chardonnay</strain>
        <tissue evidence="3">Leaf</tissue>
    </source>
</reference>
<dbReference type="GO" id="GO:0010073">
    <property type="term" value="P:meristem maintenance"/>
    <property type="evidence" value="ECO:0007669"/>
    <property type="project" value="InterPro"/>
</dbReference>
<dbReference type="PANTHER" id="PTHR46033:SF8">
    <property type="entry name" value="PROTEIN MAINTENANCE OF MERISTEMS-LIKE"/>
    <property type="match status" value="1"/>
</dbReference>
<feature type="domain" description="Aminotransferase-like plant mobile" evidence="2">
    <location>
        <begin position="142"/>
        <end position="360"/>
    </location>
</feature>
<evidence type="ECO:0000313" key="3">
    <source>
        <dbReference type="EMBL" id="RVW62148.1"/>
    </source>
</evidence>
<comment type="caution">
    <text evidence="3">The sequence shown here is derived from an EMBL/GenBank/DDBJ whole genome shotgun (WGS) entry which is preliminary data.</text>
</comment>
<dbReference type="Proteomes" id="UP000288805">
    <property type="component" value="Unassembled WGS sequence"/>
</dbReference>
<feature type="compositionally biased region" description="Basic and acidic residues" evidence="1">
    <location>
        <begin position="427"/>
        <end position="451"/>
    </location>
</feature>
<dbReference type="EMBL" id="QGNW01000785">
    <property type="protein sequence ID" value="RVW62148.1"/>
    <property type="molecule type" value="Genomic_DNA"/>
</dbReference>